<evidence type="ECO:0000259" key="6">
    <source>
        <dbReference type="Pfam" id="PF22029"/>
    </source>
</evidence>
<dbReference type="InterPro" id="IPR013325">
    <property type="entry name" value="RNA_pol_sigma_r2"/>
</dbReference>
<dbReference type="SUPFAM" id="SSF88946">
    <property type="entry name" value="Sigma2 domain of RNA polymerase sigma factors"/>
    <property type="match status" value="1"/>
</dbReference>
<evidence type="ECO:0000256" key="1">
    <source>
        <dbReference type="ARBA" id="ARBA00010641"/>
    </source>
</evidence>
<dbReference type="PANTHER" id="PTHR43133:SF25">
    <property type="entry name" value="RNA POLYMERASE SIGMA FACTOR RFAY-RELATED"/>
    <property type="match status" value="1"/>
</dbReference>
<sequence length="177" mass="20065">MAALIEPHIPALRRFAWALLRDRTAADDLVQDCLEHAISSWQFRRHETDAKAWLFAILHNLFRMGRRSASRRGHVLPLDEQGDEGFQIADPTADHVAEHRLVWRDALIALEALPEDQRIVLLLVGVEDFSYDVAAKLTGVPVGTVMSRLARGRERLRRLIAGDSRADLAKPPLRRVK</sequence>
<feature type="domain" description="RNA polymerase sigma factor 70 region 4 type 2" evidence="5">
    <location>
        <begin position="109"/>
        <end position="156"/>
    </location>
</feature>
<dbReference type="Pfam" id="PF22029">
    <property type="entry name" value="PhyR_sigma2"/>
    <property type="match status" value="1"/>
</dbReference>
<name>A0ABX1E6F3_9PROT</name>
<dbReference type="CDD" id="cd06171">
    <property type="entry name" value="Sigma70_r4"/>
    <property type="match status" value="1"/>
</dbReference>
<protein>
    <submittedName>
        <fullName evidence="7">RNA polymerase sigma factor</fullName>
    </submittedName>
</protein>
<keyword evidence="4" id="KW-0804">Transcription</keyword>
<keyword evidence="2" id="KW-0805">Transcription regulation</keyword>
<dbReference type="SUPFAM" id="SSF88659">
    <property type="entry name" value="Sigma3 and sigma4 domains of RNA polymerase sigma factors"/>
    <property type="match status" value="1"/>
</dbReference>
<reference evidence="7 8" key="1">
    <citation type="submission" date="2020-03" db="EMBL/GenBank/DDBJ databases">
        <title>Roseomonas selenitidurans sp. nov. isolated from urban soil.</title>
        <authorList>
            <person name="Liu H."/>
        </authorList>
    </citation>
    <scope>NUCLEOTIDE SEQUENCE [LARGE SCALE GENOMIC DNA]</scope>
    <source>
        <strain evidence="7 8">BU-1</strain>
    </source>
</reference>
<evidence type="ECO:0000256" key="2">
    <source>
        <dbReference type="ARBA" id="ARBA00023015"/>
    </source>
</evidence>
<organism evidence="7 8">
    <name type="scientific">Falsiroseomonas selenitidurans</name>
    <dbReference type="NCBI Taxonomy" id="2716335"/>
    <lineage>
        <taxon>Bacteria</taxon>
        <taxon>Pseudomonadati</taxon>
        <taxon>Pseudomonadota</taxon>
        <taxon>Alphaproteobacteria</taxon>
        <taxon>Acetobacterales</taxon>
        <taxon>Roseomonadaceae</taxon>
        <taxon>Falsiroseomonas</taxon>
    </lineage>
</organism>
<comment type="similarity">
    <text evidence="1">Belongs to the sigma-70 factor family. ECF subfamily.</text>
</comment>
<comment type="caution">
    <text evidence="7">The sequence shown here is derived from an EMBL/GenBank/DDBJ whole genome shotgun (WGS) entry which is preliminary data.</text>
</comment>
<dbReference type="Proteomes" id="UP000787635">
    <property type="component" value="Unassembled WGS sequence"/>
</dbReference>
<dbReference type="Gene3D" id="1.10.10.10">
    <property type="entry name" value="Winged helix-like DNA-binding domain superfamily/Winged helix DNA-binding domain"/>
    <property type="match status" value="1"/>
</dbReference>
<dbReference type="InterPro" id="IPR013324">
    <property type="entry name" value="RNA_pol_sigma_r3/r4-like"/>
</dbReference>
<dbReference type="InterPro" id="IPR039425">
    <property type="entry name" value="RNA_pol_sigma-70-like"/>
</dbReference>
<feature type="domain" description="PhyR sigma2" evidence="6">
    <location>
        <begin position="5"/>
        <end position="59"/>
    </location>
</feature>
<accession>A0ABX1E6F3</accession>
<proteinExistence type="inferred from homology"/>
<dbReference type="InterPro" id="IPR013249">
    <property type="entry name" value="RNA_pol_sigma70_r4_t2"/>
</dbReference>
<dbReference type="EMBL" id="JAAVNE010000012">
    <property type="protein sequence ID" value="NKC31102.1"/>
    <property type="molecule type" value="Genomic_DNA"/>
</dbReference>
<dbReference type="Gene3D" id="1.10.1740.10">
    <property type="match status" value="1"/>
</dbReference>
<evidence type="ECO:0000256" key="3">
    <source>
        <dbReference type="ARBA" id="ARBA00023082"/>
    </source>
</evidence>
<evidence type="ECO:0000313" key="8">
    <source>
        <dbReference type="Proteomes" id="UP000787635"/>
    </source>
</evidence>
<evidence type="ECO:0000259" key="5">
    <source>
        <dbReference type="Pfam" id="PF08281"/>
    </source>
</evidence>
<dbReference type="InterPro" id="IPR014284">
    <property type="entry name" value="RNA_pol_sigma-70_dom"/>
</dbReference>
<dbReference type="InterPro" id="IPR036388">
    <property type="entry name" value="WH-like_DNA-bd_sf"/>
</dbReference>
<evidence type="ECO:0000256" key="4">
    <source>
        <dbReference type="ARBA" id="ARBA00023163"/>
    </source>
</evidence>
<dbReference type="PANTHER" id="PTHR43133">
    <property type="entry name" value="RNA POLYMERASE ECF-TYPE SIGMA FACTO"/>
    <property type="match status" value="1"/>
</dbReference>
<gene>
    <name evidence="7" type="ORF">HEQ75_09545</name>
</gene>
<dbReference type="NCBIfam" id="TIGR02937">
    <property type="entry name" value="sigma70-ECF"/>
    <property type="match status" value="1"/>
</dbReference>
<keyword evidence="8" id="KW-1185">Reference proteome</keyword>
<keyword evidence="3" id="KW-0731">Sigma factor</keyword>
<dbReference type="Pfam" id="PF08281">
    <property type="entry name" value="Sigma70_r4_2"/>
    <property type="match status" value="1"/>
</dbReference>
<evidence type="ECO:0000313" key="7">
    <source>
        <dbReference type="EMBL" id="NKC31102.1"/>
    </source>
</evidence>
<dbReference type="InterPro" id="IPR053866">
    <property type="entry name" value="PhyR_sigma2"/>
</dbReference>